<sequence>MFQYLPPLNALRAFEAAARHLSFTLAGKELFVTHGAISKQVKTLENYLGLTLFMRLHRQLVLTDEGIRYQPHVQTALQSLNNATYDLKNQPLHTQTLSINVLPSLSISWLIPRIEEFKSQYPHLFVDLSIGDFPVDFSQQNYDIAIRSTTEPPRGMTVIDLMDEDLCLVCSPKLAKKLSKVSDINKMTLLKHTTRPRLWEQWADSVGVDLTAKKNFAVEHFYMLSQAAVSGIGMALIPRFFIEKELSEGSLVLPFHETFTSPYRYYILTSSSKQLPLKTQLFIDWLLALFSSYRHPSL</sequence>
<accession>A0ABT0LFB7</accession>
<dbReference type="Proteomes" id="UP001203423">
    <property type="component" value="Unassembled WGS sequence"/>
</dbReference>
<evidence type="ECO:0000256" key="3">
    <source>
        <dbReference type="ARBA" id="ARBA00023125"/>
    </source>
</evidence>
<dbReference type="SUPFAM" id="SSF53850">
    <property type="entry name" value="Periplasmic binding protein-like II"/>
    <property type="match status" value="1"/>
</dbReference>
<evidence type="ECO:0000256" key="1">
    <source>
        <dbReference type="ARBA" id="ARBA00009437"/>
    </source>
</evidence>
<dbReference type="InterPro" id="IPR005119">
    <property type="entry name" value="LysR_subst-bd"/>
</dbReference>
<evidence type="ECO:0000313" key="7">
    <source>
        <dbReference type="Proteomes" id="UP001203423"/>
    </source>
</evidence>
<proteinExistence type="inferred from homology"/>
<dbReference type="InterPro" id="IPR036388">
    <property type="entry name" value="WH-like_DNA-bd_sf"/>
</dbReference>
<dbReference type="Gene3D" id="1.10.10.10">
    <property type="entry name" value="Winged helix-like DNA-binding domain superfamily/Winged helix DNA-binding domain"/>
    <property type="match status" value="1"/>
</dbReference>
<comment type="caution">
    <text evidence="6">The sequence shown here is derived from an EMBL/GenBank/DDBJ whole genome shotgun (WGS) entry which is preliminary data.</text>
</comment>
<dbReference type="Pfam" id="PF00126">
    <property type="entry name" value="HTH_1"/>
    <property type="match status" value="1"/>
</dbReference>
<feature type="domain" description="HTH lysR-type" evidence="5">
    <location>
        <begin position="6"/>
        <end position="63"/>
    </location>
</feature>
<dbReference type="SUPFAM" id="SSF46785">
    <property type="entry name" value="Winged helix' DNA-binding domain"/>
    <property type="match status" value="1"/>
</dbReference>
<dbReference type="InterPro" id="IPR036390">
    <property type="entry name" value="WH_DNA-bd_sf"/>
</dbReference>
<dbReference type="PANTHER" id="PTHR30537">
    <property type="entry name" value="HTH-TYPE TRANSCRIPTIONAL REGULATOR"/>
    <property type="match status" value="1"/>
</dbReference>
<organism evidence="6 7">
    <name type="scientific">Shewanella surugensis</name>
    <dbReference type="NCBI Taxonomy" id="212020"/>
    <lineage>
        <taxon>Bacteria</taxon>
        <taxon>Pseudomonadati</taxon>
        <taxon>Pseudomonadota</taxon>
        <taxon>Gammaproteobacteria</taxon>
        <taxon>Alteromonadales</taxon>
        <taxon>Shewanellaceae</taxon>
        <taxon>Shewanella</taxon>
    </lineage>
</organism>
<dbReference type="EMBL" id="JAKIKS010000070">
    <property type="protein sequence ID" value="MCL1126027.1"/>
    <property type="molecule type" value="Genomic_DNA"/>
</dbReference>
<reference evidence="6 7" key="1">
    <citation type="submission" date="2022-01" db="EMBL/GenBank/DDBJ databases">
        <title>Whole genome-based taxonomy of the Shewanellaceae.</title>
        <authorList>
            <person name="Martin-Rodriguez A.J."/>
        </authorList>
    </citation>
    <scope>NUCLEOTIDE SEQUENCE [LARGE SCALE GENOMIC DNA]</scope>
    <source>
        <strain evidence="6 7">DSM 17177</strain>
    </source>
</reference>
<dbReference type="PRINTS" id="PR00039">
    <property type="entry name" value="HTHLYSR"/>
</dbReference>
<dbReference type="Pfam" id="PF03466">
    <property type="entry name" value="LysR_substrate"/>
    <property type="match status" value="1"/>
</dbReference>
<name>A0ABT0LFB7_9GAMM</name>
<evidence type="ECO:0000256" key="4">
    <source>
        <dbReference type="ARBA" id="ARBA00023163"/>
    </source>
</evidence>
<keyword evidence="7" id="KW-1185">Reference proteome</keyword>
<comment type="similarity">
    <text evidence="1">Belongs to the LysR transcriptional regulatory family.</text>
</comment>
<evidence type="ECO:0000256" key="2">
    <source>
        <dbReference type="ARBA" id="ARBA00023015"/>
    </source>
</evidence>
<gene>
    <name evidence="6" type="primary">gcvA</name>
    <name evidence="6" type="ORF">L2764_16495</name>
</gene>
<dbReference type="InterPro" id="IPR000847">
    <property type="entry name" value="LysR_HTH_N"/>
</dbReference>
<keyword evidence="2" id="KW-0805">Transcription regulation</keyword>
<evidence type="ECO:0000259" key="5">
    <source>
        <dbReference type="PROSITE" id="PS50931"/>
    </source>
</evidence>
<dbReference type="PROSITE" id="PS50931">
    <property type="entry name" value="HTH_LYSR"/>
    <property type="match status" value="1"/>
</dbReference>
<keyword evidence="3" id="KW-0238">DNA-binding</keyword>
<dbReference type="InterPro" id="IPR058163">
    <property type="entry name" value="LysR-type_TF_proteobact-type"/>
</dbReference>
<dbReference type="RefSeq" id="WP_248941358.1">
    <property type="nucleotide sequence ID" value="NZ_JAKIKS010000070.1"/>
</dbReference>
<protein>
    <submittedName>
        <fullName evidence="6">Transcriptional regulator GcvA</fullName>
    </submittedName>
</protein>
<dbReference type="PANTHER" id="PTHR30537:SF26">
    <property type="entry name" value="GLYCINE CLEAVAGE SYSTEM TRANSCRIPTIONAL ACTIVATOR"/>
    <property type="match status" value="1"/>
</dbReference>
<evidence type="ECO:0000313" key="6">
    <source>
        <dbReference type="EMBL" id="MCL1126027.1"/>
    </source>
</evidence>
<dbReference type="NCBIfam" id="NF008352">
    <property type="entry name" value="PRK11139.1"/>
    <property type="match status" value="1"/>
</dbReference>
<keyword evidence="4" id="KW-0804">Transcription</keyword>
<dbReference type="Gene3D" id="3.40.190.10">
    <property type="entry name" value="Periplasmic binding protein-like II"/>
    <property type="match status" value="2"/>
</dbReference>